<dbReference type="Gene3D" id="3.30.565.10">
    <property type="entry name" value="Histidine kinase-like ATPase, C-terminal domain"/>
    <property type="match status" value="1"/>
</dbReference>
<gene>
    <name evidence="4" type="ORF">SAMN05444267_101142</name>
</gene>
<evidence type="ECO:0000313" key="5">
    <source>
        <dbReference type="Proteomes" id="UP000184364"/>
    </source>
</evidence>
<dbReference type="InterPro" id="IPR036890">
    <property type="entry name" value="HATPase_C_sf"/>
</dbReference>
<dbReference type="Proteomes" id="UP000184364">
    <property type="component" value="Unassembled WGS sequence"/>
</dbReference>
<feature type="transmembrane region" description="Helical" evidence="2">
    <location>
        <begin position="79"/>
        <end position="96"/>
    </location>
</feature>
<keyword evidence="4" id="KW-0808">Transferase</keyword>
<sequence length="343" mass="39976">MLSNINKLITPKSLREIYKMNYLLSGVTFVFSFLFLTLEHFKMPYIAFKSGAYIFLTSFAQAFILKYCSARYENNAFKFWRYTLSFGIGIILYFLLWEIMVLLSGNSWGLNELSRVLMYLMFSVVINTIILALHDFVIVRRGKIQADLENYRLQMKNTEAENLVLKEQIQPHFLFNALSTLKILYKKDPEMGEHYLLQLSDFLRVAVSHNNKFIATLEDELSICINYLEMQKIRFTASLDWQIIIEDQESLQGKIPSFSLQPLLENAIKHNVLTAQLPLHIKIHQSGNGIEVSNNINPKFYKETSLKSGLSNLAERYRLLTEEDIIVKNNGKEFSVRFKFLDQ</sequence>
<dbReference type="GO" id="GO:0000155">
    <property type="term" value="F:phosphorelay sensor kinase activity"/>
    <property type="evidence" value="ECO:0007669"/>
    <property type="project" value="InterPro"/>
</dbReference>
<feature type="coiled-coil region" evidence="1">
    <location>
        <begin position="141"/>
        <end position="168"/>
    </location>
</feature>
<dbReference type="AlphaFoldDB" id="A0A1M6XKR5"/>
<keyword evidence="2" id="KW-0472">Membrane</keyword>
<dbReference type="PANTHER" id="PTHR34220">
    <property type="entry name" value="SENSOR HISTIDINE KINASE YPDA"/>
    <property type="match status" value="1"/>
</dbReference>
<feature type="transmembrane region" description="Helical" evidence="2">
    <location>
        <begin position="116"/>
        <end position="138"/>
    </location>
</feature>
<dbReference type="PANTHER" id="PTHR34220:SF7">
    <property type="entry name" value="SENSOR HISTIDINE KINASE YPDA"/>
    <property type="match status" value="1"/>
</dbReference>
<keyword evidence="5" id="KW-1185">Reference proteome</keyword>
<dbReference type="Pfam" id="PF06580">
    <property type="entry name" value="His_kinase"/>
    <property type="match status" value="1"/>
</dbReference>
<keyword evidence="1" id="KW-0175">Coiled coil</keyword>
<evidence type="ECO:0000256" key="1">
    <source>
        <dbReference type="SAM" id="Coils"/>
    </source>
</evidence>
<name>A0A1M6XKR5_9FLAO</name>
<keyword evidence="4" id="KW-0418">Kinase</keyword>
<feature type="transmembrane region" description="Helical" evidence="2">
    <location>
        <begin position="50"/>
        <end position="67"/>
    </location>
</feature>
<dbReference type="InterPro" id="IPR010559">
    <property type="entry name" value="Sig_transdc_His_kin_internal"/>
</dbReference>
<dbReference type="GO" id="GO:0016020">
    <property type="term" value="C:membrane"/>
    <property type="evidence" value="ECO:0007669"/>
    <property type="project" value="InterPro"/>
</dbReference>
<organism evidence="4 5">
    <name type="scientific">Chryseobacterium polytrichastri</name>
    <dbReference type="NCBI Taxonomy" id="1302687"/>
    <lineage>
        <taxon>Bacteria</taxon>
        <taxon>Pseudomonadati</taxon>
        <taxon>Bacteroidota</taxon>
        <taxon>Flavobacteriia</taxon>
        <taxon>Flavobacteriales</taxon>
        <taxon>Weeksellaceae</taxon>
        <taxon>Chryseobacterium group</taxon>
        <taxon>Chryseobacterium</taxon>
    </lineage>
</organism>
<evidence type="ECO:0000256" key="2">
    <source>
        <dbReference type="SAM" id="Phobius"/>
    </source>
</evidence>
<proteinExistence type="predicted"/>
<evidence type="ECO:0000259" key="3">
    <source>
        <dbReference type="Pfam" id="PF06580"/>
    </source>
</evidence>
<evidence type="ECO:0000313" key="4">
    <source>
        <dbReference type="EMBL" id="SHL06513.1"/>
    </source>
</evidence>
<feature type="transmembrane region" description="Helical" evidence="2">
    <location>
        <begin position="21"/>
        <end position="38"/>
    </location>
</feature>
<dbReference type="OrthoDB" id="9809908at2"/>
<accession>A0A1M6XKR5</accession>
<dbReference type="InterPro" id="IPR050640">
    <property type="entry name" value="Bact_2-comp_sensor_kinase"/>
</dbReference>
<dbReference type="EMBL" id="FRAV01000011">
    <property type="protein sequence ID" value="SHL06513.1"/>
    <property type="molecule type" value="Genomic_DNA"/>
</dbReference>
<dbReference type="STRING" id="1302687.SAMN05444267_101142"/>
<keyword evidence="2" id="KW-0812">Transmembrane</keyword>
<protein>
    <submittedName>
        <fullName evidence="4">Histidine kinase</fullName>
    </submittedName>
</protein>
<keyword evidence="2" id="KW-1133">Transmembrane helix</keyword>
<reference evidence="5" key="1">
    <citation type="submission" date="2016-11" db="EMBL/GenBank/DDBJ databases">
        <authorList>
            <person name="Varghese N."/>
            <person name="Submissions S."/>
        </authorList>
    </citation>
    <scope>NUCLEOTIDE SEQUENCE [LARGE SCALE GENOMIC DNA]</scope>
    <source>
        <strain evidence="5">DSM 26899</strain>
    </source>
</reference>
<feature type="domain" description="Signal transduction histidine kinase internal region" evidence="3">
    <location>
        <begin position="163"/>
        <end position="237"/>
    </location>
</feature>